<evidence type="ECO:0000259" key="10">
    <source>
        <dbReference type="PROSITE" id="PS50928"/>
    </source>
</evidence>
<dbReference type="InterPro" id="IPR010065">
    <property type="entry name" value="AA_ABC_transptr_permease_3TM"/>
</dbReference>
<name>A0A3M2LGG4_9ACTN</name>
<comment type="subcellular location">
    <subcellularLocation>
        <location evidence="1 8">Cell membrane</location>
        <topology evidence="1 8">Multi-pass membrane protein</topology>
    </subcellularLocation>
</comment>
<dbReference type="Gene3D" id="1.10.3720.10">
    <property type="entry name" value="MetI-like"/>
    <property type="match status" value="1"/>
</dbReference>
<evidence type="ECO:0000256" key="4">
    <source>
        <dbReference type="ARBA" id="ARBA00022692"/>
    </source>
</evidence>
<organism evidence="11 12">
    <name type="scientific">Streptomyces triticirhizae</name>
    <dbReference type="NCBI Taxonomy" id="2483353"/>
    <lineage>
        <taxon>Bacteria</taxon>
        <taxon>Bacillati</taxon>
        <taxon>Actinomycetota</taxon>
        <taxon>Actinomycetes</taxon>
        <taxon>Kitasatosporales</taxon>
        <taxon>Streptomycetaceae</taxon>
        <taxon>Streptomyces</taxon>
    </lineage>
</organism>
<keyword evidence="12" id="KW-1185">Reference proteome</keyword>
<dbReference type="PANTHER" id="PTHR30614">
    <property type="entry name" value="MEMBRANE COMPONENT OF AMINO ACID ABC TRANSPORTER"/>
    <property type="match status" value="1"/>
</dbReference>
<keyword evidence="7 8" id="KW-0472">Membrane</keyword>
<evidence type="ECO:0000256" key="7">
    <source>
        <dbReference type="ARBA" id="ARBA00023136"/>
    </source>
</evidence>
<keyword evidence="4 8" id="KW-0812">Transmembrane</keyword>
<dbReference type="GO" id="GO:0006865">
    <property type="term" value="P:amino acid transport"/>
    <property type="evidence" value="ECO:0007669"/>
    <property type="project" value="UniProtKB-KW"/>
</dbReference>
<feature type="region of interest" description="Disordered" evidence="9">
    <location>
        <begin position="1"/>
        <end position="26"/>
    </location>
</feature>
<feature type="domain" description="ABC transmembrane type-1" evidence="10">
    <location>
        <begin position="82"/>
        <end position="282"/>
    </location>
</feature>
<evidence type="ECO:0000256" key="2">
    <source>
        <dbReference type="ARBA" id="ARBA00022448"/>
    </source>
</evidence>
<keyword evidence="2 8" id="KW-0813">Transport</keyword>
<dbReference type="FunFam" id="1.10.3720.10:FF:000006">
    <property type="entry name" value="Glutamate/aspartate ABC transporter, permease protein GltK"/>
    <property type="match status" value="1"/>
</dbReference>
<gene>
    <name evidence="11" type="ORF">EBN88_21315</name>
</gene>
<keyword evidence="3" id="KW-1003">Cell membrane</keyword>
<keyword evidence="5" id="KW-0029">Amino-acid transport</keyword>
<protein>
    <submittedName>
        <fullName evidence="11">Amino acid ABC transporter permease</fullName>
    </submittedName>
</protein>
<sequence length="327" mass="36083">MSDSRDRLSKEPGDEPPSGGGLKDRVPPEAIRAVPVRHWGRWIGVAVVFALLAALFQAFRGADINWDVVGEFLTYDTIVEGAGKTLWITVLSMLLGVVLGVVLAIMRLSRNPVLAGVAWGYIWFFRGTPVLVQLFLWYNLSFVFETVNLGFYKDEMNDFMTPFLAALLGLGLNEAAYMAEIARAGIQSVDHGQTEAAHALGMNNGKTLRRIVLPQAMRVIVPPTGNEFINMLKTSSLVYAIQYTELFRAGNTISSRNLAVMEMLIVVTVWYLILTTVFSIGQYYLERYFARGNERSRPPTPFQRARARARLLGSRGEGAGSGSVGGV</sequence>
<evidence type="ECO:0000256" key="3">
    <source>
        <dbReference type="ARBA" id="ARBA00022475"/>
    </source>
</evidence>
<feature type="transmembrane region" description="Helical" evidence="8">
    <location>
        <begin position="118"/>
        <end position="139"/>
    </location>
</feature>
<dbReference type="GO" id="GO:0043190">
    <property type="term" value="C:ATP-binding cassette (ABC) transporter complex"/>
    <property type="evidence" value="ECO:0007669"/>
    <property type="project" value="InterPro"/>
</dbReference>
<feature type="transmembrane region" description="Helical" evidence="8">
    <location>
        <begin position="159"/>
        <end position="179"/>
    </location>
</feature>
<dbReference type="InterPro" id="IPR035906">
    <property type="entry name" value="MetI-like_sf"/>
</dbReference>
<dbReference type="PANTHER" id="PTHR30614:SF0">
    <property type="entry name" value="L-CYSTINE TRANSPORT SYSTEM PERMEASE PROTEIN TCYL"/>
    <property type="match status" value="1"/>
</dbReference>
<evidence type="ECO:0000256" key="8">
    <source>
        <dbReference type="RuleBase" id="RU363032"/>
    </source>
</evidence>
<feature type="compositionally biased region" description="Basic and acidic residues" evidence="9">
    <location>
        <begin position="1"/>
        <end position="13"/>
    </location>
</feature>
<evidence type="ECO:0000256" key="5">
    <source>
        <dbReference type="ARBA" id="ARBA00022970"/>
    </source>
</evidence>
<dbReference type="PROSITE" id="PS50928">
    <property type="entry name" value="ABC_TM1"/>
    <property type="match status" value="1"/>
</dbReference>
<evidence type="ECO:0000256" key="6">
    <source>
        <dbReference type="ARBA" id="ARBA00022989"/>
    </source>
</evidence>
<dbReference type="InterPro" id="IPR000515">
    <property type="entry name" value="MetI-like"/>
</dbReference>
<accession>A0A3M2LGG4</accession>
<dbReference type="NCBIfam" id="TIGR01726">
    <property type="entry name" value="HEQRo_perm_3TM"/>
    <property type="match status" value="1"/>
</dbReference>
<proteinExistence type="inferred from homology"/>
<feature type="transmembrane region" description="Helical" evidence="8">
    <location>
        <begin position="86"/>
        <end position="106"/>
    </location>
</feature>
<evidence type="ECO:0000256" key="1">
    <source>
        <dbReference type="ARBA" id="ARBA00004651"/>
    </source>
</evidence>
<dbReference type="RefSeq" id="WP_122185521.1">
    <property type="nucleotide sequence ID" value="NZ_RFFJ01000140.1"/>
</dbReference>
<comment type="similarity">
    <text evidence="8">Belongs to the binding-protein-dependent transport system permease family.</text>
</comment>
<comment type="caution">
    <text evidence="11">The sequence shown here is derived from an EMBL/GenBank/DDBJ whole genome shotgun (WGS) entry which is preliminary data.</text>
</comment>
<dbReference type="AlphaFoldDB" id="A0A3M2LGG4"/>
<feature type="transmembrane region" description="Helical" evidence="8">
    <location>
        <begin position="263"/>
        <end position="285"/>
    </location>
</feature>
<dbReference type="CDD" id="cd06261">
    <property type="entry name" value="TM_PBP2"/>
    <property type="match status" value="1"/>
</dbReference>
<dbReference type="Proteomes" id="UP000278673">
    <property type="component" value="Unassembled WGS sequence"/>
</dbReference>
<reference evidence="11 12" key="1">
    <citation type="submission" date="2018-10" db="EMBL/GenBank/DDBJ databases">
        <title>Isolation, diversity and antifungal activity of actinobacteria from wheat.</title>
        <authorList>
            <person name="Han C."/>
        </authorList>
    </citation>
    <scope>NUCLEOTIDE SEQUENCE [LARGE SCALE GENOMIC DNA]</scope>
    <source>
        <strain evidence="11 12">NEAU-YY642</strain>
    </source>
</reference>
<dbReference type="GO" id="GO:0022857">
    <property type="term" value="F:transmembrane transporter activity"/>
    <property type="evidence" value="ECO:0007669"/>
    <property type="project" value="InterPro"/>
</dbReference>
<dbReference type="SUPFAM" id="SSF161098">
    <property type="entry name" value="MetI-like"/>
    <property type="match status" value="1"/>
</dbReference>
<dbReference type="Pfam" id="PF00528">
    <property type="entry name" value="BPD_transp_1"/>
    <property type="match status" value="1"/>
</dbReference>
<evidence type="ECO:0000313" key="11">
    <source>
        <dbReference type="EMBL" id="RMI36524.1"/>
    </source>
</evidence>
<dbReference type="EMBL" id="RFFJ01000140">
    <property type="protein sequence ID" value="RMI36524.1"/>
    <property type="molecule type" value="Genomic_DNA"/>
</dbReference>
<evidence type="ECO:0000313" key="12">
    <source>
        <dbReference type="Proteomes" id="UP000278673"/>
    </source>
</evidence>
<feature type="transmembrane region" description="Helical" evidence="8">
    <location>
        <begin position="39"/>
        <end position="59"/>
    </location>
</feature>
<evidence type="ECO:0000256" key="9">
    <source>
        <dbReference type="SAM" id="MobiDB-lite"/>
    </source>
</evidence>
<dbReference type="InterPro" id="IPR043429">
    <property type="entry name" value="ArtM/GltK/GlnP/TcyL/YhdX-like"/>
</dbReference>
<keyword evidence="6 8" id="KW-1133">Transmembrane helix</keyword>